<organism evidence="2">
    <name type="scientific">Brassica napus</name>
    <name type="common">Rape</name>
    <dbReference type="NCBI Taxonomy" id="3708"/>
    <lineage>
        <taxon>Eukaryota</taxon>
        <taxon>Viridiplantae</taxon>
        <taxon>Streptophyta</taxon>
        <taxon>Embryophyta</taxon>
        <taxon>Tracheophyta</taxon>
        <taxon>Spermatophyta</taxon>
        <taxon>Magnoliopsida</taxon>
        <taxon>eudicotyledons</taxon>
        <taxon>Gunneridae</taxon>
        <taxon>Pentapetalae</taxon>
        <taxon>rosids</taxon>
        <taxon>malvids</taxon>
        <taxon>Brassicales</taxon>
        <taxon>Brassicaceae</taxon>
        <taxon>Brassiceae</taxon>
        <taxon>Brassica</taxon>
    </lineage>
</organism>
<sequence>MRELAESVYLQQRDRRRQPSEDGSTEADGTPSAEEVQHRGNRFDRTNMFPRLQNLRQGSRSVDDYAEEFSLLLSQEILDIEVQLASQFYPLTVAEDHRRAVAVVPEDASSQVDENGKDKDVVEEELSPVPITTSTVELEIILNDGESGIQVWILFRSDQTVRDIRDRIAWFRPEDKKDYYLKSDTGVEYRDLDTTVHRITSGSFGSKILHQLYST</sequence>
<dbReference type="EMBL" id="HG994368">
    <property type="protein sequence ID" value="CAF1822056.1"/>
    <property type="molecule type" value="Genomic_DNA"/>
</dbReference>
<proteinExistence type="predicted"/>
<feature type="region of interest" description="Disordered" evidence="1">
    <location>
        <begin position="1"/>
        <end position="48"/>
    </location>
</feature>
<accession>A0A816JHM6</accession>
<evidence type="ECO:0000313" key="2">
    <source>
        <dbReference type="EMBL" id="CAF1822056.1"/>
    </source>
</evidence>
<feature type="compositionally biased region" description="Basic and acidic residues" evidence="1">
    <location>
        <begin position="35"/>
        <end position="45"/>
    </location>
</feature>
<protein>
    <submittedName>
        <fullName evidence="2">(rape) hypothetical protein</fullName>
    </submittedName>
</protein>
<dbReference type="Proteomes" id="UP001295469">
    <property type="component" value="Chromosome C04"/>
</dbReference>
<dbReference type="AlphaFoldDB" id="A0A816JHM6"/>
<reference evidence="2" key="1">
    <citation type="submission" date="2021-01" db="EMBL/GenBank/DDBJ databases">
        <authorList>
            <consortium name="Genoscope - CEA"/>
            <person name="William W."/>
        </authorList>
    </citation>
    <scope>NUCLEOTIDE SEQUENCE</scope>
</reference>
<evidence type="ECO:0000256" key="1">
    <source>
        <dbReference type="SAM" id="MobiDB-lite"/>
    </source>
</evidence>
<name>A0A816JHM6_BRANA</name>
<gene>
    <name evidence="2" type="ORF">DARMORV10_C04P16500.1</name>
</gene>